<comment type="similarity">
    <text evidence="4">Belongs to the Maf family. YceF subfamily.</text>
</comment>
<gene>
    <name evidence="5" type="primary">maf</name>
    <name evidence="5" type="ORF">E5987_01560</name>
</gene>
<comment type="caution">
    <text evidence="4">Lacks conserved residue(s) required for the propagation of feature annotation.</text>
</comment>
<comment type="catalytic activity">
    <reaction evidence="4">
        <text>N(7)-methyl-GTP + H2O = N(7)-methyl-GMP + diphosphate + H(+)</text>
        <dbReference type="Rhea" id="RHEA:58744"/>
        <dbReference type="ChEBI" id="CHEBI:15377"/>
        <dbReference type="ChEBI" id="CHEBI:15378"/>
        <dbReference type="ChEBI" id="CHEBI:33019"/>
        <dbReference type="ChEBI" id="CHEBI:58285"/>
        <dbReference type="ChEBI" id="CHEBI:87133"/>
    </reaction>
</comment>
<comment type="caution">
    <text evidence="5">The sequence shown here is derived from an EMBL/GenBank/DDBJ whole genome shotgun (WGS) entry which is preliminary data.</text>
</comment>
<feature type="site" description="Important for substrate specificity" evidence="4">
    <location>
        <position position="156"/>
    </location>
</feature>
<evidence type="ECO:0000256" key="3">
    <source>
        <dbReference type="ARBA" id="ARBA00023080"/>
    </source>
</evidence>
<keyword evidence="3 4" id="KW-0546">Nucleotide metabolism</keyword>
<proteinExistence type="inferred from homology"/>
<sequence length="198" mass="21594">MDNRLQLILGSSSPFRKELLERLQLPFTTCSPEVDETPLKDEKPKDLSLRLSILKAQAVAAQHPDCVVIGCDQVLELDGKPLGKPGCFEKAFEQLSAMSGKEVVFHSAMTVIDAKGNVSSTVVPTEIKMRDLPPEAIRRYLEIEKPFRCAGSAKIEKLGIALIAECRSSDPTAIIGLPLIELTTMLAKAGISVLPELR</sequence>
<dbReference type="Pfam" id="PF02545">
    <property type="entry name" value="Maf"/>
    <property type="match status" value="1"/>
</dbReference>
<dbReference type="InterPro" id="IPR029001">
    <property type="entry name" value="ITPase-like_fam"/>
</dbReference>
<feature type="site" description="Important for substrate specificity" evidence="4">
    <location>
        <position position="73"/>
    </location>
</feature>
<comment type="function">
    <text evidence="4">Nucleoside triphosphate pyrophosphatase that hydrolyzes 7-methyl-GTP (m(7)GTP). May have a dual role in cell division arrest and in preventing the incorporation of modified nucleotides into cellular nucleic acids.</text>
</comment>
<evidence type="ECO:0000313" key="5">
    <source>
        <dbReference type="EMBL" id="MVX55893.1"/>
    </source>
</evidence>
<accession>A0A6L6YGH3</accession>
<dbReference type="OrthoDB" id="9813694at2"/>
<dbReference type="GO" id="GO:0047429">
    <property type="term" value="F:nucleoside triphosphate diphosphatase activity"/>
    <property type="evidence" value="ECO:0007669"/>
    <property type="project" value="InterPro"/>
</dbReference>
<name>A0A6L6YGH3_9BURK</name>
<dbReference type="GO" id="GO:0005737">
    <property type="term" value="C:cytoplasm"/>
    <property type="evidence" value="ECO:0007669"/>
    <property type="project" value="UniProtKB-SubCell"/>
</dbReference>
<dbReference type="EC" id="3.6.1.-" evidence="4"/>
<dbReference type="GO" id="GO:0009117">
    <property type="term" value="P:nucleotide metabolic process"/>
    <property type="evidence" value="ECO:0007669"/>
    <property type="project" value="UniProtKB-KW"/>
</dbReference>
<feature type="site" description="Important for substrate specificity" evidence="4">
    <location>
        <position position="15"/>
    </location>
</feature>
<organism evidence="5 6">
    <name type="scientific">Parasutterella muris</name>
    <dbReference type="NCBI Taxonomy" id="2565572"/>
    <lineage>
        <taxon>Bacteria</taxon>
        <taxon>Pseudomonadati</taxon>
        <taxon>Pseudomonadota</taxon>
        <taxon>Betaproteobacteria</taxon>
        <taxon>Burkholderiales</taxon>
        <taxon>Sutterellaceae</taxon>
        <taxon>Parasutterella</taxon>
    </lineage>
</organism>
<dbReference type="HAMAP" id="MF_00528">
    <property type="entry name" value="Maf"/>
    <property type="match status" value="1"/>
</dbReference>
<reference evidence="5 6" key="1">
    <citation type="submission" date="2019-12" db="EMBL/GenBank/DDBJ databases">
        <title>Microbes associate with the intestines of laboratory mice.</title>
        <authorList>
            <person name="Navarre W."/>
            <person name="Wong E."/>
        </authorList>
    </citation>
    <scope>NUCLEOTIDE SEQUENCE [LARGE SCALE GENOMIC DNA]</scope>
    <source>
        <strain evidence="5 6">NM82_D38</strain>
    </source>
</reference>
<keyword evidence="2 4" id="KW-0378">Hydrolase</keyword>
<dbReference type="NCBIfam" id="TIGR00172">
    <property type="entry name" value="maf"/>
    <property type="match status" value="1"/>
</dbReference>
<protein>
    <recommendedName>
        <fullName evidence="4">7-methyl-GTP pyrophosphatase</fullName>
        <shortName evidence="4">m(7)GTP pyrophosphatase</shortName>
        <ecNumber evidence="4">3.6.1.-</ecNumber>
    </recommendedName>
</protein>
<dbReference type="PIRSF" id="PIRSF006305">
    <property type="entry name" value="Maf"/>
    <property type="match status" value="1"/>
</dbReference>
<dbReference type="CDD" id="cd00555">
    <property type="entry name" value="Maf"/>
    <property type="match status" value="1"/>
</dbReference>
<dbReference type="PANTHER" id="PTHR43213">
    <property type="entry name" value="BIFUNCTIONAL DTTP/UTP PYROPHOSPHATASE/METHYLTRANSFERASE PROTEIN-RELATED"/>
    <property type="match status" value="1"/>
</dbReference>
<evidence type="ECO:0000256" key="4">
    <source>
        <dbReference type="HAMAP-Rule" id="MF_00528"/>
    </source>
</evidence>
<comment type="subcellular location">
    <subcellularLocation>
        <location evidence="4">Cytoplasm</location>
    </subcellularLocation>
</comment>
<dbReference type="Proteomes" id="UP000472580">
    <property type="component" value="Unassembled WGS sequence"/>
</dbReference>
<dbReference type="SUPFAM" id="SSF52972">
    <property type="entry name" value="ITPase-like"/>
    <property type="match status" value="1"/>
</dbReference>
<comment type="cofactor">
    <cofactor evidence="1 4">
        <name>a divalent metal cation</name>
        <dbReference type="ChEBI" id="CHEBI:60240"/>
    </cofactor>
</comment>
<dbReference type="EMBL" id="WSRP01000003">
    <property type="protein sequence ID" value="MVX55893.1"/>
    <property type="molecule type" value="Genomic_DNA"/>
</dbReference>
<dbReference type="PANTHER" id="PTHR43213:SF5">
    <property type="entry name" value="BIFUNCTIONAL DTTP_UTP PYROPHOSPHATASE_METHYLTRANSFERASE PROTEIN-RELATED"/>
    <property type="match status" value="1"/>
</dbReference>
<evidence type="ECO:0000256" key="2">
    <source>
        <dbReference type="ARBA" id="ARBA00022801"/>
    </source>
</evidence>
<dbReference type="Gene3D" id="3.90.950.10">
    <property type="match status" value="1"/>
</dbReference>
<dbReference type="AlphaFoldDB" id="A0A6L6YGH3"/>
<keyword evidence="4" id="KW-0963">Cytoplasm</keyword>
<keyword evidence="6" id="KW-1185">Reference proteome</keyword>
<dbReference type="RefSeq" id="WP_160334328.1">
    <property type="nucleotide sequence ID" value="NZ_WSRP01000003.1"/>
</dbReference>
<evidence type="ECO:0000256" key="1">
    <source>
        <dbReference type="ARBA" id="ARBA00001968"/>
    </source>
</evidence>
<dbReference type="InterPro" id="IPR003697">
    <property type="entry name" value="Maf-like"/>
</dbReference>
<feature type="active site" description="Proton acceptor" evidence="4">
    <location>
        <position position="72"/>
    </location>
</feature>
<evidence type="ECO:0000313" key="6">
    <source>
        <dbReference type="Proteomes" id="UP000472580"/>
    </source>
</evidence>